<accession>A0A382BV69</accession>
<dbReference type="SUPFAM" id="SSF56349">
    <property type="entry name" value="DNA breaking-rejoining enzymes"/>
    <property type="match status" value="1"/>
</dbReference>
<evidence type="ECO:0000313" key="3">
    <source>
        <dbReference type="EMBL" id="SVB17730.1"/>
    </source>
</evidence>
<organism evidence="3">
    <name type="scientific">marine metagenome</name>
    <dbReference type="NCBI Taxonomy" id="408172"/>
    <lineage>
        <taxon>unclassified sequences</taxon>
        <taxon>metagenomes</taxon>
        <taxon>ecological metagenomes</taxon>
    </lineage>
</organism>
<protein>
    <recommendedName>
        <fullName evidence="2">Tyr recombinase domain-containing protein</fullName>
    </recommendedName>
</protein>
<keyword evidence="1" id="KW-0233">DNA recombination</keyword>
<dbReference type="Pfam" id="PF00589">
    <property type="entry name" value="Phage_integrase"/>
    <property type="match status" value="1"/>
</dbReference>
<evidence type="ECO:0000256" key="1">
    <source>
        <dbReference type="ARBA" id="ARBA00023172"/>
    </source>
</evidence>
<feature type="domain" description="Tyr recombinase" evidence="2">
    <location>
        <begin position="1"/>
        <end position="172"/>
    </location>
</feature>
<dbReference type="AlphaFoldDB" id="A0A382BV69"/>
<dbReference type="GO" id="GO:0003677">
    <property type="term" value="F:DNA binding"/>
    <property type="evidence" value="ECO:0007669"/>
    <property type="project" value="InterPro"/>
</dbReference>
<dbReference type="PROSITE" id="PS51898">
    <property type="entry name" value="TYR_RECOMBINASE"/>
    <property type="match status" value="1"/>
</dbReference>
<dbReference type="GO" id="GO:0015074">
    <property type="term" value="P:DNA integration"/>
    <property type="evidence" value="ECO:0007669"/>
    <property type="project" value="InterPro"/>
</dbReference>
<name>A0A382BV69_9ZZZZ</name>
<dbReference type="Gene3D" id="1.10.443.10">
    <property type="entry name" value="Intergrase catalytic core"/>
    <property type="match status" value="1"/>
</dbReference>
<dbReference type="InterPro" id="IPR013762">
    <property type="entry name" value="Integrase-like_cat_sf"/>
</dbReference>
<evidence type="ECO:0000259" key="2">
    <source>
        <dbReference type="PROSITE" id="PS51898"/>
    </source>
</evidence>
<dbReference type="InterPro" id="IPR011010">
    <property type="entry name" value="DNA_brk_join_enz"/>
</dbReference>
<proteinExistence type="predicted"/>
<sequence length="180" mass="19754">MRIVPASSPPRRSTPVSYWSDLDGDQFTVRRARNTIGGSILEGPPKSDRGLRTVPIDATLAGLLRDWWIEQVDLLARADLGPQYVFTNSVLAPWDPDGITRFWREDATRAVTEGLVSRYMRLHDARHWYATQLVAAGTDLNTVADQLGHSTPAFTLAVYGHSDAARARAAADAVGAVLWG</sequence>
<dbReference type="InterPro" id="IPR002104">
    <property type="entry name" value="Integrase_catalytic"/>
</dbReference>
<gene>
    <name evidence="3" type="ORF">METZ01_LOCUS170584</name>
</gene>
<dbReference type="EMBL" id="UINC01031534">
    <property type="protein sequence ID" value="SVB17730.1"/>
    <property type="molecule type" value="Genomic_DNA"/>
</dbReference>
<reference evidence="3" key="1">
    <citation type="submission" date="2018-05" db="EMBL/GenBank/DDBJ databases">
        <authorList>
            <person name="Lanie J.A."/>
            <person name="Ng W.-L."/>
            <person name="Kazmierczak K.M."/>
            <person name="Andrzejewski T.M."/>
            <person name="Davidsen T.M."/>
            <person name="Wayne K.J."/>
            <person name="Tettelin H."/>
            <person name="Glass J.I."/>
            <person name="Rusch D."/>
            <person name="Podicherti R."/>
            <person name="Tsui H.-C.T."/>
            <person name="Winkler M.E."/>
        </authorList>
    </citation>
    <scope>NUCLEOTIDE SEQUENCE</scope>
</reference>
<dbReference type="CDD" id="cd01189">
    <property type="entry name" value="INT_ICEBs1_C_like"/>
    <property type="match status" value="1"/>
</dbReference>
<dbReference type="GO" id="GO:0006310">
    <property type="term" value="P:DNA recombination"/>
    <property type="evidence" value="ECO:0007669"/>
    <property type="project" value="UniProtKB-KW"/>
</dbReference>